<dbReference type="EMBL" id="CP007130">
    <property type="protein sequence ID" value="AHG93715.1"/>
    <property type="molecule type" value="Genomic_DNA"/>
</dbReference>
<dbReference type="HOGENOM" id="CLU_009433_1_0_0"/>
<dbReference type="Pfam" id="PF02687">
    <property type="entry name" value="FtsX"/>
    <property type="match status" value="2"/>
</dbReference>
<feature type="transmembrane region" description="Helical" evidence="7">
    <location>
        <begin position="287"/>
        <end position="312"/>
    </location>
</feature>
<feature type="transmembrane region" description="Helical" evidence="7">
    <location>
        <begin position="788"/>
        <end position="808"/>
    </location>
</feature>
<comment type="similarity">
    <text evidence="6">Belongs to the ABC-4 integral membrane protein family.</text>
</comment>
<evidence type="ECO:0000256" key="7">
    <source>
        <dbReference type="SAM" id="Phobius"/>
    </source>
</evidence>
<comment type="subcellular location">
    <subcellularLocation>
        <location evidence="1">Cell membrane</location>
        <topology evidence="1">Multi-pass membrane protein</topology>
    </subcellularLocation>
</comment>
<evidence type="ECO:0000256" key="4">
    <source>
        <dbReference type="ARBA" id="ARBA00022989"/>
    </source>
</evidence>
<feature type="transmembrane region" description="Helical" evidence="7">
    <location>
        <begin position="343"/>
        <end position="365"/>
    </location>
</feature>
<evidence type="ECO:0000259" key="9">
    <source>
        <dbReference type="Pfam" id="PF12704"/>
    </source>
</evidence>
<dbReference type="InterPro" id="IPR003838">
    <property type="entry name" value="ABC3_permease_C"/>
</dbReference>
<evidence type="ECO:0000256" key="3">
    <source>
        <dbReference type="ARBA" id="ARBA00022692"/>
    </source>
</evidence>
<dbReference type="InterPro" id="IPR050250">
    <property type="entry name" value="Macrolide_Exporter_MacB"/>
</dbReference>
<dbReference type="AlphaFoldDB" id="W0RTV2"/>
<dbReference type="Pfam" id="PF12704">
    <property type="entry name" value="MacB_PCD"/>
    <property type="match status" value="2"/>
</dbReference>
<feature type="transmembrane region" description="Helical" evidence="7">
    <location>
        <begin position="699"/>
        <end position="722"/>
    </location>
</feature>
<dbReference type="PANTHER" id="PTHR30572">
    <property type="entry name" value="MEMBRANE COMPONENT OF TRANSPORTER-RELATED"/>
    <property type="match status" value="1"/>
</dbReference>
<evidence type="ECO:0000256" key="2">
    <source>
        <dbReference type="ARBA" id="ARBA00022475"/>
    </source>
</evidence>
<dbReference type="KEGG" id="gba:J421_6180"/>
<evidence type="ECO:0000313" key="11">
    <source>
        <dbReference type="Proteomes" id="UP000019151"/>
    </source>
</evidence>
<evidence type="ECO:0000256" key="5">
    <source>
        <dbReference type="ARBA" id="ARBA00023136"/>
    </source>
</evidence>
<feature type="transmembrane region" description="Helical" evidence="7">
    <location>
        <begin position="26"/>
        <end position="53"/>
    </location>
</feature>
<evidence type="ECO:0000256" key="1">
    <source>
        <dbReference type="ARBA" id="ARBA00004651"/>
    </source>
</evidence>
<dbReference type="GO" id="GO:0022857">
    <property type="term" value="F:transmembrane transporter activity"/>
    <property type="evidence" value="ECO:0007669"/>
    <property type="project" value="TreeGrafter"/>
</dbReference>
<dbReference type="eggNOG" id="COG0577">
    <property type="taxonomic scope" value="Bacteria"/>
</dbReference>
<feature type="transmembrane region" description="Helical" evidence="7">
    <location>
        <begin position="757"/>
        <end position="776"/>
    </location>
</feature>
<keyword evidence="2" id="KW-1003">Cell membrane</keyword>
<dbReference type="InterPro" id="IPR017800">
    <property type="entry name" value="ADOP"/>
</dbReference>
<keyword evidence="5 7" id="KW-0472">Membrane</keyword>
<dbReference type="InterPro" id="IPR025857">
    <property type="entry name" value="MacB_PCD"/>
</dbReference>
<keyword evidence="3 7" id="KW-0812">Transmembrane</keyword>
<accession>W0RTV2</accession>
<dbReference type="NCBIfam" id="TIGR03434">
    <property type="entry name" value="ADOP"/>
    <property type="match status" value="1"/>
</dbReference>
<feature type="domain" description="MacB-like periplasmic core" evidence="9">
    <location>
        <begin position="28"/>
        <end position="246"/>
    </location>
</feature>
<feature type="domain" description="ABC3 transporter permease C-terminal" evidence="8">
    <location>
        <begin position="705"/>
        <end position="816"/>
    </location>
</feature>
<dbReference type="PANTHER" id="PTHR30572:SF4">
    <property type="entry name" value="ABC TRANSPORTER PERMEASE YTRF"/>
    <property type="match status" value="1"/>
</dbReference>
<keyword evidence="4 7" id="KW-1133">Transmembrane helix</keyword>
<proteinExistence type="inferred from homology"/>
<evidence type="ECO:0000313" key="10">
    <source>
        <dbReference type="EMBL" id="AHG93715.1"/>
    </source>
</evidence>
<reference evidence="10 11" key="1">
    <citation type="journal article" date="2014" name="Genome Announc.">
        <title>Genome Sequence and Methylome of Soil Bacterium Gemmatirosa kalamazoonensis KBS708T, a Member of the Rarely Cultivated Gemmatimonadetes Phylum.</title>
        <authorList>
            <person name="Debruyn J.M."/>
            <person name="Radosevich M."/>
            <person name="Wommack K.E."/>
            <person name="Polson S.W."/>
            <person name="Hauser L.J."/>
            <person name="Fawaz M.N."/>
            <person name="Korlach J."/>
            <person name="Tsai Y.C."/>
        </authorList>
    </citation>
    <scope>NUCLEOTIDE SEQUENCE [LARGE SCALE GENOMIC DNA]</scope>
    <source>
        <strain evidence="10 11">KBS708</strain>
        <plasmid evidence="11">Plasmid 2</plasmid>
    </source>
</reference>
<protein>
    <submittedName>
        <fullName evidence="10">Permease</fullName>
    </submittedName>
</protein>
<feature type="domain" description="MacB-like periplasmic core" evidence="9">
    <location>
        <begin position="489"/>
        <end position="660"/>
    </location>
</feature>
<geneLocation type="plasmid" evidence="10 11">
    <name>2</name>
</geneLocation>
<feature type="transmembrane region" description="Helical" evidence="7">
    <location>
        <begin position="386"/>
        <end position="406"/>
    </location>
</feature>
<evidence type="ECO:0000259" key="8">
    <source>
        <dbReference type="Pfam" id="PF02687"/>
    </source>
</evidence>
<evidence type="ECO:0000256" key="6">
    <source>
        <dbReference type="ARBA" id="ARBA00038076"/>
    </source>
</evidence>
<keyword evidence="11" id="KW-1185">Reference proteome</keyword>
<feature type="transmembrane region" description="Helical" evidence="7">
    <location>
        <begin position="437"/>
        <end position="456"/>
    </location>
</feature>
<sequence length="825" mass="87386">MRPVVHLPLATELRFAARRLRRAPGFVAAAVLVLALGIGATTAVFSVVNAVLLEPLPYPRSDRLVRLTHTVNLAGLSTVDQSDATVMLYQRYAGAFDGVAGWLADNVDADVEPSEPGETPLRAHVARVTANLLDVLRVRPAIGRGFAPGEDRVGAPRVILVSDRLWRERYHGDPHAIGRRILVNEVPRTIVGVMPRGFGYPASTVDLWIPQALDPAHTQATRFDFVGIGRLRDGVSMERARADLARLLPRLPEEFSADRSAVVVAQAHATPRVESLRDSIVGPVAHLVWMLLASVLLVLVIACANVASLFLVRAEHAQVELAVRGALGSGVRGLMALSLSESALLSAAGGALGVLLAAVGVKAAVHAGDAWALPRLDEVGVDVRTLLFALAATVLCALCVSLLPVLRARRTPVALVLRAAGRGATADASRQRARNGLVVVQTAIALVLVASSGLMARSLMRLERVESGFVPDDVAVARLVVPIAKYNTGARARFLQELLQQVRAAPGVRDATITNWVPLSNDQWKAAIEVEDRPLPPDAAGATHLAATVDGRYFGTAGIPLLRGRTFEPMDPARPSDEIVVSHAFALRYWNGASPLGKRIRPFGGTWSTIVGEVGDVHYEALDRPVNDVVYFPLVRDNGESPAVPAMVAVLARTRPGRAAATVPVLRDIVRALDPALPTFGEGTLDDAVRRASARTRALVVLLAVASAVALLLGAVGLYGVVAYGVSVRRREIGVRIALGARPADVSRAVSLDGLRLAAVGVAMGLLCAIAFTRLLRGLLYEVSATDPWVLGLTAVVLLVVAFVASWLPARRAAAVDPAEVLGAG</sequence>
<gene>
    <name evidence="10" type="ORF">J421_6180</name>
</gene>
<feature type="domain" description="ABC3 transporter permease C-terminal" evidence="8">
    <location>
        <begin position="295"/>
        <end position="412"/>
    </location>
</feature>
<dbReference type="InParanoid" id="W0RTV2"/>
<dbReference type="OrthoDB" id="9770036at2"/>
<keyword evidence="10" id="KW-0614">Plasmid</keyword>
<dbReference type="Proteomes" id="UP000019151">
    <property type="component" value="Plasmid 2"/>
</dbReference>
<dbReference type="GO" id="GO:0005886">
    <property type="term" value="C:plasma membrane"/>
    <property type="evidence" value="ECO:0007669"/>
    <property type="project" value="UniProtKB-SubCell"/>
</dbReference>
<dbReference type="RefSeq" id="WP_025415009.1">
    <property type="nucleotide sequence ID" value="NZ_CP007130.1"/>
</dbReference>
<organism evidence="10 11">
    <name type="scientific">Gemmatirosa kalamazoonensis</name>
    <dbReference type="NCBI Taxonomy" id="861299"/>
    <lineage>
        <taxon>Bacteria</taxon>
        <taxon>Pseudomonadati</taxon>
        <taxon>Gemmatimonadota</taxon>
        <taxon>Gemmatimonadia</taxon>
        <taxon>Gemmatimonadales</taxon>
        <taxon>Gemmatimonadaceae</taxon>
        <taxon>Gemmatirosa</taxon>
    </lineage>
</organism>
<name>W0RTV2_9BACT</name>